<sequence>MQFGIPVTDHRRVPVMTVQYAHAVMQDHLECLSADCPIKRQAKARLIEEQRMVPGDREFSAY</sequence>
<keyword evidence="2" id="KW-1185">Reference proteome</keyword>
<reference evidence="1 2" key="1">
    <citation type="submission" date="2020-04" db="EMBL/GenBank/DDBJ databases">
        <title>MicrobeNet Type strains.</title>
        <authorList>
            <person name="Nicholson A.C."/>
        </authorList>
    </citation>
    <scope>NUCLEOTIDE SEQUENCE [LARGE SCALE GENOMIC DNA]</scope>
    <source>
        <strain evidence="1 2">JCM 3332</strain>
    </source>
</reference>
<name>A0A846YDE5_9NOCA</name>
<dbReference type="AlphaFoldDB" id="A0A846YDE5"/>
<comment type="caution">
    <text evidence="1">The sequence shown here is derived from an EMBL/GenBank/DDBJ whole genome shotgun (WGS) entry which is preliminary data.</text>
</comment>
<organism evidence="1 2">
    <name type="scientific">Nocardia flavorosea</name>
    <dbReference type="NCBI Taxonomy" id="53429"/>
    <lineage>
        <taxon>Bacteria</taxon>
        <taxon>Bacillati</taxon>
        <taxon>Actinomycetota</taxon>
        <taxon>Actinomycetes</taxon>
        <taxon>Mycobacteriales</taxon>
        <taxon>Nocardiaceae</taxon>
        <taxon>Nocardia</taxon>
    </lineage>
</organism>
<proteinExistence type="predicted"/>
<dbReference type="Proteomes" id="UP000570678">
    <property type="component" value="Unassembled WGS sequence"/>
</dbReference>
<dbReference type="RefSeq" id="WP_062975593.1">
    <property type="nucleotide sequence ID" value="NZ_JARWNH010000003.1"/>
</dbReference>
<evidence type="ECO:0000313" key="1">
    <source>
        <dbReference type="EMBL" id="NKY57646.1"/>
    </source>
</evidence>
<gene>
    <name evidence="1" type="ORF">HGA15_16110</name>
</gene>
<protein>
    <submittedName>
        <fullName evidence="1">Uncharacterized protein</fullName>
    </submittedName>
</protein>
<evidence type="ECO:0000313" key="2">
    <source>
        <dbReference type="Proteomes" id="UP000570678"/>
    </source>
</evidence>
<accession>A0A846YDE5</accession>
<dbReference type="EMBL" id="JAAXOT010000007">
    <property type="protein sequence ID" value="NKY57646.1"/>
    <property type="molecule type" value="Genomic_DNA"/>
</dbReference>